<comment type="caution">
    <text evidence="2">The sequence shown here is derived from an EMBL/GenBank/DDBJ whole genome shotgun (WGS) entry which is preliminary data.</text>
</comment>
<dbReference type="AlphaFoldDB" id="A0A483M740"/>
<accession>A0A483M740</accession>
<proteinExistence type="predicted"/>
<name>A0A483M740_KLEPN</name>
<feature type="non-terminal residue" evidence="2">
    <location>
        <position position="1"/>
    </location>
</feature>
<feature type="transmembrane region" description="Helical" evidence="1">
    <location>
        <begin position="34"/>
        <end position="52"/>
    </location>
</feature>
<gene>
    <name evidence="2" type="ORF">ETE87_26475</name>
</gene>
<evidence type="ECO:0000313" key="2">
    <source>
        <dbReference type="EMBL" id="TCX82858.1"/>
    </source>
</evidence>
<reference evidence="2" key="1">
    <citation type="submission" date="2019-01" db="EMBL/GenBank/DDBJ databases">
        <authorList>
            <person name="Lista F."/>
            <person name="Anselmo A."/>
        </authorList>
    </citation>
    <scope>NUCLEOTIDE SEQUENCE</scope>
    <source>
        <strain evidence="2">6S</strain>
    </source>
</reference>
<keyword evidence="1" id="KW-1133">Transmembrane helix</keyword>
<feature type="transmembrane region" description="Helical" evidence="1">
    <location>
        <begin position="64"/>
        <end position="85"/>
    </location>
</feature>
<protein>
    <submittedName>
        <fullName evidence="2">MFS transporter</fullName>
    </submittedName>
</protein>
<sequence length="155" mass="16872">PWTVYTFLADVDEIYTGRRREGIYAGAMTFSGKILRSIVVFSMGAILSFYGFQSKAHSQPESAVTAIAVVFCVGVIALALAAIVFSKQMKLDRKAHLVVLQEVARIKAGGKISDIAPDVRVIVEDLVGHRYEECWGNSKLFKDAAPAPAQTVVSH</sequence>
<evidence type="ECO:0000256" key="1">
    <source>
        <dbReference type="SAM" id="Phobius"/>
    </source>
</evidence>
<dbReference type="EMBL" id="SDCQ01000043">
    <property type="protein sequence ID" value="TCX82858.1"/>
    <property type="molecule type" value="Genomic_DNA"/>
</dbReference>
<dbReference type="Pfam" id="PF13347">
    <property type="entry name" value="MFS_2"/>
    <property type="match status" value="1"/>
</dbReference>
<organism evidence="2">
    <name type="scientific">Klebsiella pneumoniae</name>
    <dbReference type="NCBI Taxonomy" id="573"/>
    <lineage>
        <taxon>Bacteria</taxon>
        <taxon>Pseudomonadati</taxon>
        <taxon>Pseudomonadota</taxon>
        <taxon>Gammaproteobacteria</taxon>
        <taxon>Enterobacterales</taxon>
        <taxon>Enterobacteriaceae</taxon>
        <taxon>Klebsiella/Raoultella group</taxon>
        <taxon>Klebsiella</taxon>
        <taxon>Klebsiella pneumoniae complex</taxon>
    </lineage>
</organism>
<keyword evidence="1" id="KW-0812">Transmembrane</keyword>
<keyword evidence="1" id="KW-0472">Membrane</keyword>